<dbReference type="Pfam" id="PF00690">
    <property type="entry name" value="Cation_ATPase_N"/>
    <property type="match status" value="1"/>
</dbReference>
<feature type="compositionally biased region" description="Low complexity" evidence="8">
    <location>
        <begin position="734"/>
        <end position="745"/>
    </location>
</feature>
<keyword evidence="2" id="KW-1003">Cell membrane</keyword>
<keyword evidence="5" id="KW-0067">ATP-binding</keyword>
<dbReference type="GO" id="GO:0006883">
    <property type="term" value="P:intracellular sodium ion homeostasis"/>
    <property type="evidence" value="ECO:0007669"/>
    <property type="project" value="TreeGrafter"/>
</dbReference>
<dbReference type="InterPro" id="IPR001757">
    <property type="entry name" value="P_typ_ATPase"/>
</dbReference>
<protein>
    <submittedName>
        <fullName evidence="12">Cation_ATPase_N domain-containing protein</fullName>
    </submittedName>
</protein>
<evidence type="ECO:0000256" key="5">
    <source>
        <dbReference type="ARBA" id="ARBA00022840"/>
    </source>
</evidence>
<dbReference type="AlphaFoldDB" id="A0A7E4ZWL3"/>
<dbReference type="Gene3D" id="3.40.50.1000">
    <property type="entry name" value="HAD superfamily/HAD-like"/>
    <property type="match status" value="1"/>
</dbReference>
<dbReference type="InterPro" id="IPR036412">
    <property type="entry name" value="HAD-like_sf"/>
</dbReference>
<dbReference type="Pfam" id="PF00689">
    <property type="entry name" value="Cation_ATPase_C"/>
    <property type="match status" value="1"/>
</dbReference>
<dbReference type="Gene3D" id="1.20.1110.10">
    <property type="entry name" value="Calcium-transporting ATPase, transmembrane domain"/>
    <property type="match status" value="1"/>
</dbReference>
<comment type="subcellular location">
    <subcellularLocation>
        <location evidence="1">Cell membrane</location>
        <topology evidence="1">Multi-pass membrane protein</topology>
    </subcellularLocation>
</comment>
<dbReference type="GO" id="GO:0005524">
    <property type="term" value="F:ATP binding"/>
    <property type="evidence" value="ECO:0007669"/>
    <property type="project" value="UniProtKB-KW"/>
</dbReference>
<dbReference type="InterPro" id="IPR004014">
    <property type="entry name" value="ATPase_P-typ_cation-transptr_N"/>
</dbReference>
<keyword evidence="7 9" id="KW-0472">Membrane</keyword>
<proteinExistence type="predicted"/>
<evidence type="ECO:0000256" key="2">
    <source>
        <dbReference type="ARBA" id="ARBA00022475"/>
    </source>
</evidence>
<feature type="transmembrane region" description="Helical" evidence="9">
    <location>
        <begin position="1074"/>
        <end position="1092"/>
    </location>
</feature>
<evidence type="ECO:0000256" key="7">
    <source>
        <dbReference type="ARBA" id="ARBA00023136"/>
    </source>
</evidence>
<feature type="transmembrane region" description="Helical" evidence="9">
    <location>
        <begin position="295"/>
        <end position="319"/>
    </location>
</feature>
<keyword evidence="4" id="KW-0547">Nucleotide-binding</keyword>
<feature type="transmembrane region" description="Helical" evidence="9">
    <location>
        <begin position="1011"/>
        <end position="1028"/>
    </location>
</feature>
<keyword evidence="11" id="KW-1185">Reference proteome</keyword>
<dbReference type="GO" id="GO:0030007">
    <property type="term" value="P:intracellular potassium ion homeostasis"/>
    <property type="evidence" value="ECO:0007669"/>
    <property type="project" value="TreeGrafter"/>
</dbReference>
<dbReference type="InterPro" id="IPR023299">
    <property type="entry name" value="ATPase_P-typ_cyto_dom_N"/>
</dbReference>
<reference evidence="12" key="2">
    <citation type="submission" date="2020-10" db="UniProtKB">
        <authorList>
            <consortium name="WormBaseParasite"/>
        </authorList>
    </citation>
    <scope>IDENTIFICATION</scope>
</reference>
<sequence>MIQRKKKHKFSTGGHQIRDISEAFQQDLLRDMELKFPFREQHMTMDQLMDIYPLSRIDPEDPTRSLGLNDDEAEIRLKGTSERNIICPTTRSRSRWRLFLRQFKNTFRILLMVAAIACFFIFALDRTRSDELVMAIILVGVLIIMSIIHFVEEINTYNQISGFQAMIPMECTVVRGGRKISLAASDLIVGDLVWISTGDRVPADLRMLHSDELQIETSWLSGEVEPLSYTADAAPEGVGVFESQNIVFNGCSVTSGRGLGLIVRIGNHTVLGNLVELTSKEKVKKAPLDIEHRRCVILITSAAFIISFVTFVIGLALNGFSHITSTFVNGFLVSLVACVPQGLPVTLSSQLLIVARRLSKFGIYLKKLDIADSLGLTSILMVDKTGVLTENNLRVTDIWINGEGVKSSDLIASKKETTITPKSSGTRFEIEGSLIPGLHDHVAIMIIVMSVCDKAQIQSSIHEPQPRSERTPSFRRKNISLNPADLITPSKVAPADQYVLKHKDLKERAIIGKPIDVALIKFAEELTSVEQLRGDYEVVYEVPFSSNRRYHLVIVVEAGSRQAARSTASGEDARCKYIIMVKGAPEELILHCSTIVLDGEVDLDDEKMLEFEKTFLAYCNEGKSCLAFAMLEFEDFVDAQFTMDATNSNFPEEGWCFLGMAALYDPPLPKIRDAVKAADKAGIRLMMISGDHAVTAEAAARQMQFDFGDVGAAPHGSENSLFSDKPEDIEKSSPRSSSPSSFSTSSIRIDPIANLEVIRGDTVKELSKADWARLLTRKRVVFARTTPTQKMKIVRNCQLGESVVAATGDGVMDAPALKQADVGIALEAVGSVFAKEAADVVAKKPQLPNLVLAISHARLLFDNLKKTIAYSLSHLLPEMFPVWFTFIFGFPIGLNSLQILTIDLLSEIPPAIALVFEPAERDVMSRAPRRPNAHLATKALFAYAYIFAGGIISLGCILSYFTVYWSYGVSFGDLHNTAHTYWQKTSPTLTLHTGKILNAAEQYQIYSEASAAWHITLVVAQCFHLWMCTTRRISMFKHGLQNWTLVAACAFAFLTLFVTIYVPGINDILHVRGPAWYIWIFPIATGIVLLVFNETRKYFIRKTPKETWVRMLKW</sequence>
<evidence type="ECO:0000313" key="11">
    <source>
        <dbReference type="Proteomes" id="UP000492821"/>
    </source>
</evidence>
<keyword evidence="6 9" id="KW-1133">Transmembrane helix</keyword>
<evidence type="ECO:0000256" key="8">
    <source>
        <dbReference type="SAM" id="MobiDB-lite"/>
    </source>
</evidence>
<dbReference type="InterPro" id="IPR059000">
    <property type="entry name" value="ATPase_P-type_domA"/>
</dbReference>
<dbReference type="InterPro" id="IPR008250">
    <property type="entry name" value="ATPase_P-typ_transduc_dom_A_sf"/>
</dbReference>
<dbReference type="SUPFAM" id="SSF81653">
    <property type="entry name" value="Calcium ATPase, transduction domain A"/>
    <property type="match status" value="1"/>
</dbReference>
<dbReference type="GO" id="GO:1902600">
    <property type="term" value="P:proton transmembrane transport"/>
    <property type="evidence" value="ECO:0007669"/>
    <property type="project" value="TreeGrafter"/>
</dbReference>
<evidence type="ECO:0000259" key="10">
    <source>
        <dbReference type="SMART" id="SM00831"/>
    </source>
</evidence>
<feature type="domain" description="Cation-transporting P-type ATPase N-terminal" evidence="10">
    <location>
        <begin position="53"/>
        <end position="123"/>
    </location>
</feature>
<dbReference type="InterPro" id="IPR023214">
    <property type="entry name" value="HAD_sf"/>
</dbReference>
<dbReference type="InterPro" id="IPR006068">
    <property type="entry name" value="ATPase_P-typ_cation-transptr_C"/>
</dbReference>
<evidence type="ECO:0000256" key="3">
    <source>
        <dbReference type="ARBA" id="ARBA00022692"/>
    </source>
</evidence>
<dbReference type="GO" id="GO:0005391">
    <property type="term" value="F:P-type sodium:potassium-exchanging transporter activity"/>
    <property type="evidence" value="ECO:0007669"/>
    <property type="project" value="TreeGrafter"/>
</dbReference>
<dbReference type="InterPro" id="IPR050510">
    <property type="entry name" value="Cation_transp_ATPase_P-type"/>
</dbReference>
<dbReference type="PANTHER" id="PTHR43294">
    <property type="entry name" value="SODIUM/POTASSIUM-TRANSPORTING ATPASE SUBUNIT ALPHA"/>
    <property type="match status" value="1"/>
</dbReference>
<organism evidence="11 12">
    <name type="scientific">Panagrellus redivivus</name>
    <name type="common">Microworm</name>
    <dbReference type="NCBI Taxonomy" id="6233"/>
    <lineage>
        <taxon>Eukaryota</taxon>
        <taxon>Metazoa</taxon>
        <taxon>Ecdysozoa</taxon>
        <taxon>Nematoda</taxon>
        <taxon>Chromadorea</taxon>
        <taxon>Rhabditida</taxon>
        <taxon>Tylenchina</taxon>
        <taxon>Panagrolaimomorpha</taxon>
        <taxon>Panagrolaimoidea</taxon>
        <taxon>Panagrolaimidae</taxon>
        <taxon>Panagrellus</taxon>
    </lineage>
</organism>
<dbReference type="GO" id="GO:0005886">
    <property type="term" value="C:plasma membrane"/>
    <property type="evidence" value="ECO:0007669"/>
    <property type="project" value="UniProtKB-SubCell"/>
</dbReference>
<evidence type="ECO:0000256" key="4">
    <source>
        <dbReference type="ARBA" id="ARBA00022741"/>
    </source>
</evidence>
<dbReference type="SUPFAM" id="SSF81665">
    <property type="entry name" value="Calcium ATPase, transmembrane domain M"/>
    <property type="match status" value="1"/>
</dbReference>
<dbReference type="Pfam" id="PF13246">
    <property type="entry name" value="Cation_ATPase"/>
    <property type="match status" value="1"/>
</dbReference>
<dbReference type="PRINTS" id="PR00120">
    <property type="entry name" value="HATPASE"/>
</dbReference>
<evidence type="ECO:0000256" key="6">
    <source>
        <dbReference type="ARBA" id="ARBA00022989"/>
    </source>
</evidence>
<dbReference type="GO" id="GO:1990573">
    <property type="term" value="P:potassium ion import across plasma membrane"/>
    <property type="evidence" value="ECO:0007669"/>
    <property type="project" value="TreeGrafter"/>
</dbReference>
<dbReference type="SUPFAM" id="SSF56784">
    <property type="entry name" value="HAD-like"/>
    <property type="match status" value="1"/>
</dbReference>
<feature type="transmembrane region" description="Helical" evidence="9">
    <location>
        <begin position="132"/>
        <end position="151"/>
    </location>
</feature>
<feature type="transmembrane region" description="Helical" evidence="9">
    <location>
        <begin position="875"/>
        <end position="893"/>
    </location>
</feature>
<evidence type="ECO:0000313" key="12">
    <source>
        <dbReference type="WBParaSite" id="Pan_g22029.t1"/>
    </source>
</evidence>
<dbReference type="SMART" id="SM00831">
    <property type="entry name" value="Cation_ATPase_N"/>
    <property type="match status" value="1"/>
</dbReference>
<dbReference type="PANTHER" id="PTHR43294:SF21">
    <property type="entry name" value="CATION TRANSPORTING ATPASE"/>
    <property type="match status" value="1"/>
</dbReference>
<accession>A0A7E4ZWL3</accession>
<dbReference type="NCBIfam" id="TIGR01494">
    <property type="entry name" value="ATPase_P-type"/>
    <property type="match status" value="1"/>
</dbReference>
<dbReference type="WBParaSite" id="Pan_g22029.t1">
    <property type="protein sequence ID" value="Pan_g22029.t1"/>
    <property type="gene ID" value="Pan_g22029"/>
</dbReference>
<feature type="transmembrane region" description="Helical" evidence="9">
    <location>
        <begin position="1040"/>
        <end position="1062"/>
    </location>
</feature>
<dbReference type="GO" id="GO:0016887">
    <property type="term" value="F:ATP hydrolysis activity"/>
    <property type="evidence" value="ECO:0007669"/>
    <property type="project" value="InterPro"/>
</dbReference>
<dbReference type="InterPro" id="IPR023298">
    <property type="entry name" value="ATPase_P-typ_TM_dom_sf"/>
</dbReference>
<feature type="transmembrane region" description="Helical" evidence="9">
    <location>
        <begin position="107"/>
        <end position="126"/>
    </location>
</feature>
<feature type="transmembrane region" description="Helical" evidence="9">
    <location>
        <begin position="940"/>
        <end position="967"/>
    </location>
</feature>
<feature type="compositionally biased region" description="Basic and acidic residues" evidence="8">
    <location>
        <begin position="724"/>
        <end position="733"/>
    </location>
</feature>
<feature type="region of interest" description="Disordered" evidence="8">
    <location>
        <begin position="716"/>
        <end position="745"/>
    </location>
</feature>
<dbReference type="PRINTS" id="PR00119">
    <property type="entry name" value="CATATPASE"/>
</dbReference>
<name>A0A7E4ZWL3_PANRE</name>
<dbReference type="GO" id="GO:0036376">
    <property type="term" value="P:sodium ion export across plasma membrane"/>
    <property type="evidence" value="ECO:0007669"/>
    <property type="project" value="TreeGrafter"/>
</dbReference>
<dbReference type="Pfam" id="PF00122">
    <property type="entry name" value="E1-E2_ATPase"/>
    <property type="match status" value="1"/>
</dbReference>
<keyword evidence="3 9" id="KW-0812">Transmembrane</keyword>
<dbReference type="Proteomes" id="UP000492821">
    <property type="component" value="Unassembled WGS sequence"/>
</dbReference>
<dbReference type="Gene3D" id="2.70.150.10">
    <property type="entry name" value="Calcium-transporting ATPase, cytoplasmic transduction domain A"/>
    <property type="match status" value="1"/>
</dbReference>
<evidence type="ECO:0000256" key="9">
    <source>
        <dbReference type="SAM" id="Phobius"/>
    </source>
</evidence>
<reference evidence="11" key="1">
    <citation type="journal article" date="2013" name="Genetics">
        <title>The draft genome and transcriptome of Panagrellus redivivus are shaped by the harsh demands of a free-living lifestyle.</title>
        <authorList>
            <person name="Srinivasan J."/>
            <person name="Dillman A.R."/>
            <person name="Macchietto M.G."/>
            <person name="Heikkinen L."/>
            <person name="Lakso M."/>
            <person name="Fracchia K.M."/>
            <person name="Antoshechkin I."/>
            <person name="Mortazavi A."/>
            <person name="Wong G."/>
            <person name="Sternberg P.W."/>
        </authorList>
    </citation>
    <scope>NUCLEOTIDE SEQUENCE [LARGE SCALE GENOMIC DNA]</scope>
    <source>
        <strain evidence="11">MT8872</strain>
    </source>
</reference>
<evidence type="ECO:0000256" key="1">
    <source>
        <dbReference type="ARBA" id="ARBA00004651"/>
    </source>
</evidence>
<dbReference type="Gene3D" id="3.40.1110.10">
    <property type="entry name" value="Calcium-transporting ATPase, cytoplasmic domain N"/>
    <property type="match status" value="1"/>
</dbReference>